<comment type="caution">
    <text evidence="2">The sequence shown here is derived from an EMBL/GenBank/DDBJ whole genome shotgun (WGS) entry which is preliminary data.</text>
</comment>
<dbReference type="Proteomes" id="UP001314229">
    <property type="component" value="Unassembled WGS sequence"/>
</dbReference>
<gene>
    <name evidence="2" type="ORF">FSCOSCO3_A010431</name>
</gene>
<dbReference type="EMBL" id="CAWUFR010000193">
    <property type="protein sequence ID" value="CAK6972109.1"/>
    <property type="molecule type" value="Genomic_DNA"/>
</dbReference>
<organism evidence="2 3">
    <name type="scientific">Scomber scombrus</name>
    <name type="common">Atlantic mackerel</name>
    <name type="synonym">Scomber vernalis</name>
    <dbReference type="NCBI Taxonomy" id="13677"/>
    <lineage>
        <taxon>Eukaryota</taxon>
        <taxon>Metazoa</taxon>
        <taxon>Chordata</taxon>
        <taxon>Craniata</taxon>
        <taxon>Vertebrata</taxon>
        <taxon>Euteleostomi</taxon>
        <taxon>Actinopterygii</taxon>
        <taxon>Neopterygii</taxon>
        <taxon>Teleostei</taxon>
        <taxon>Neoteleostei</taxon>
        <taxon>Acanthomorphata</taxon>
        <taxon>Pelagiaria</taxon>
        <taxon>Scombriformes</taxon>
        <taxon>Scombridae</taxon>
        <taxon>Scomber</taxon>
    </lineage>
</organism>
<dbReference type="InterPro" id="IPR021109">
    <property type="entry name" value="Peptidase_aspartic_dom_sf"/>
</dbReference>
<keyword evidence="3" id="KW-1185">Reference proteome</keyword>
<name>A0AAV1PN52_SCOSC</name>
<evidence type="ECO:0000256" key="1">
    <source>
        <dbReference type="SAM" id="MobiDB-lite"/>
    </source>
</evidence>
<proteinExistence type="predicted"/>
<dbReference type="PANTHER" id="PTHR37984:SF9">
    <property type="entry name" value="INTEGRASE CATALYTIC DOMAIN-CONTAINING PROTEIN"/>
    <property type="match status" value="1"/>
</dbReference>
<evidence type="ECO:0008006" key="4">
    <source>
        <dbReference type="Google" id="ProtNLM"/>
    </source>
</evidence>
<dbReference type="AlphaFoldDB" id="A0AAV1PN52"/>
<accession>A0AAV1PN52</accession>
<protein>
    <recommendedName>
        <fullName evidence="4">Peptidase A2 domain-containing protein</fullName>
    </recommendedName>
</protein>
<dbReference type="PANTHER" id="PTHR37984">
    <property type="entry name" value="PROTEIN CBG26694"/>
    <property type="match status" value="1"/>
</dbReference>
<reference evidence="2 3" key="1">
    <citation type="submission" date="2024-01" db="EMBL/GenBank/DDBJ databases">
        <authorList>
            <person name="Alioto T."/>
            <person name="Alioto T."/>
            <person name="Gomez Garrido J."/>
        </authorList>
    </citation>
    <scope>NUCLEOTIDE SEQUENCE [LARGE SCALE GENOMIC DNA]</scope>
</reference>
<dbReference type="SUPFAM" id="SSF50630">
    <property type="entry name" value="Acid proteases"/>
    <property type="match status" value="1"/>
</dbReference>
<evidence type="ECO:0000313" key="3">
    <source>
        <dbReference type="Proteomes" id="UP001314229"/>
    </source>
</evidence>
<sequence>MEQLVTFSPSEAFDFEPSSWHTWIRRFERFRTASGLANKEGDYQVNSLVYIMGDKADDILSSLPLTPEQLKDYAAVKRAFDNHFVGIHNVIYERAKFNKRSQEVGESAEHFITDVHKMAEHCNYGDLRGEMIRDRIVVGIRDAGLSERLQLNAKLDLATAIAQVRQHEDVKKQQTVLRSADSSAHMDAVMHNKYKKNNYKQKTYQRHASHQSTSTQVKPSGKCGKTTKHSWSECPAKDVECRKCHKKGHFAVVCRSAQTLHSVEAGSDAADAVYLGTVAAQGPQKRTRWKENLIINGESVCFKIDTGADVTAVPASLYTQDRYDQLSPPSRPLYGPNNVPLDTIGQVDAVIERGNRKIEESVFVVRDLATSLLGFPAILRLNMIPHLNSIEDAETYFRSAYPEVFLGLGQLKGDYKIKLKESAQPFALSVPRRVALPLKSKVKEELDRMEEMGVIARVEEPTEWCAGSNRYATAQ</sequence>
<feature type="region of interest" description="Disordered" evidence="1">
    <location>
        <begin position="206"/>
        <end position="229"/>
    </location>
</feature>
<evidence type="ECO:0000313" key="2">
    <source>
        <dbReference type="EMBL" id="CAK6972109.1"/>
    </source>
</evidence>
<dbReference type="InterPro" id="IPR050951">
    <property type="entry name" value="Retrovirus_Pol_polyprotein"/>
</dbReference>